<dbReference type="STRING" id="1576480.XU08_C0001G0277"/>
<keyword evidence="1" id="KW-1133">Transmembrane helix</keyword>
<reference evidence="2 3" key="1">
    <citation type="submission" date="2015-05" db="EMBL/GenBank/DDBJ databases">
        <title>Critical biogeochemical functions in the subsurface are associated with bacteria from new phyla and little studied lineages.</title>
        <authorList>
            <person name="Hug L.A."/>
            <person name="Thomas B.C."/>
            <person name="Sharon I."/>
            <person name="Brown C.T."/>
            <person name="Sharma R."/>
            <person name="Hettich R.L."/>
            <person name="Wilkins M.J."/>
            <person name="Williams K.H."/>
            <person name="Singh A."/>
            <person name="Banfield J.F."/>
        </authorList>
    </citation>
    <scope>NUCLEOTIDE SEQUENCE [LARGE SCALE GENOMIC DNA]</scope>
    <source>
        <strain evidence="2">CSP1-7</strain>
    </source>
</reference>
<evidence type="ECO:0000313" key="2">
    <source>
        <dbReference type="EMBL" id="KRT67865.1"/>
    </source>
</evidence>
<protein>
    <submittedName>
        <fullName evidence="2">Uncharacterized protein</fullName>
    </submittedName>
</protein>
<proteinExistence type="predicted"/>
<dbReference type="Proteomes" id="UP000051297">
    <property type="component" value="Unassembled WGS sequence"/>
</dbReference>
<name>A0A0T5ZYH8_UNCKA</name>
<gene>
    <name evidence="2" type="ORF">XU08_C0001G0277</name>
</gene>
<evidence type="ECO:0000256" key="1">
    <source>
        <dbReference type="SAM" id="Phobius"/>
    </source>
</evidence>
<dbReference type="EMBL" id="LDXK01000001">
    <property type="protein sequence ID" value="KRT67865.1"/>
    <property type="molecule type" value="Genomic_DNA"/>
</dbReference>
<feature type="transmembrane region" description="Helical" evidence="1">
    <location>
        <begin position="17"/>
        <end position="34"/>
    </location>
</feature>
<keyword evidence="1" id="KW-0472">Membrane</keyword>
<keyword evidence="1" id="KW-0812">Transmembrane</keyword>
<organism evidence="2 3">
    <name type="scientific">candidate division WWE3 bacterium CSP1-7</name>
    <dbReference type="NCBI Taxonomy" id="1576480"/>
    <lineage>
        <taxon>Bacteria</taxon>
        <taxon>Katanobacteria</taxon>
    </lineage>
</organism>
<accession>A0A0T5ZYH8</accession>
<comment type="caution">
    <text evidence="2">The sequence shown here is derived from an EMBL/GenBank/DDBJ whole genome shotgun (WGS) entry which is preliminary data.</text>
</comment>
<dbReference type="AlphaFoldDB" id="A0A0T5ZYH8"/>
<sequence length="350" mass="38834">MTLNDLSGFLQRNRKKILLAILILLVGGGALLFWQSSQKNGEPDPTNGEEGEVPTFSFAGDTWKISGQINLGKLAETSLPQETVVYKVSEQKESTTESQAQDIAERFAFDREITNRVSLPGEERMFVFAQDEVNMAVFSYPREIRYSFKNIVAKTKNVSGKIYDQATAIQKSKEYLEGKGLPTTDIVFFGVRYLIYDVEAIVQTQNPKRANALELSFVQAVAGQSILGKTISEPLVRVVFNRAGTVVSLSYKETDQTFTQFKIVPLLNFAEATADLEGKGLVISMLPTEAAKERFIETDDLTSFTPQTISLVYYQVPGTEFLIPIYLFEGKGAISDIEVYANVALSAIKP</sequence>
<evidence type="ECO:0000313" key="3">
    <source>
        <dbReference type="Proteomes" id="UP000051297"/>
    </source>
</evidence>